<dbReference type="RefSeq" id="WP_095652095.1">
    <property type="nucleotide sequence ID" value="NZ_LMVM01000037.1"/>
</dbReference>
<evidence type="ECO:0000313" key="3">
    <source>
        <dbReference type="Proteomes" id="UP000217784"/>
    </source>
</evidence>
<dbReference type="OrthoDB" id="76535at2157"/>
<feature type="transmembrane region" description="Helical" evidence="1">
    <location>
        <begin position="126"/>
        <end position="144"/>
    </location>
</feature>
<comment type="caution">
    <text evidence="2">The sequence shown here is derived from an EMBL/GenBank/DDBJ whole genome shotgun (WGS) entry which is preliminary data.</text>
</comment>
<keyword evidence="3" id="KW-1185">Reference proteome</keyword>
<dbReference type="AlphaFoldDB" id="A0A2A2H369"/>
<dbReference type="Proteomes" id="UP000217784">
    <property type="component" value="Unassembled WGS sequence"/>
</dbReference>
<accession>A0A2A2H369</accession>
<reference evidence="2 3" key="1">
    <citation type="journal article" date="2017" name="BMC Genomics">
        <title>Genomic analysis of methanogenic archaea reveals a shift towards energy conservation.</title>
        <authorList>
            <person name="Gilmore S.P."/>
            <person name="Henske J.K."/>
            <person name="Sexton J.A."/>
            <person name="Solomon K.V."/>
            <person name="Seppala S."/>
            <person name="Yoo J.I."/>
            <person name="Huyett L.M."/>
            <person name="Pressman A."/>
            <person name="Cogan J.Z."/>
            <person name="Kivenson V."/>
            <person name="Peng X."/>
            <person name="Tan Y."/>
            <person name="Valentine D.L."/>
            <person name="O'Malley M.A."/>
        </authorList>
    </citation>
    <scope>NUCLEOTIDE SEQUENCE [LARGE SCALE GENOMIC DNA]</scope>
    <source>
        <strain evidence="2 3">M.o.H.</strain>
    </source>
</reference>
<gene>
    <name evidence="2" type="ORF">ASJ80_01965</name>
</gene>
<name>A0A2A2H369_METBR</name>
<evidence type="ECO:0000256" key="1">
    <source>
        <dbReference type="SAM" id="Phobius"/>
    </source>
</evidence>
<proteinExistence type="predicted"/>
<feature type="transmembrane region" description="Helical" evidence="1">
    <location>
        <begin position="12"/>
        <end position="40"/>
    </location>
</feature>
<evidence type="ECO:0000313" key="2">
    <source>
        <dbReference type="EMBL" id="PAV03750.1"/>
    </source>
</evidence>
<feature type="transmembrane region" description="Helical" evidence="1">
    <location>
        <begin position="87"/>
        <end position="106"/>
    </location>
</feature>
<feature type="transmembrane region" description="Helical" evidence="1">
    <location>
        <begin position="153"/>
        <end position="170"/>
    </location>
</feature>
<dbReference type="EMBL" id="LMVM01000037">
    <property type="protein sequence ID" value="PAV03750.1"/>
    <property type="molecule type" value="Genomic_DNA"/>
</dbReference>
<feature type="transmembrane region" description="Helical" evidence="1">
    <location>
        <begin position="182"/>
        <end position="207"/>
    </location>
</feature>
<keyword evidence="1" id="KW-0812">Transmembrane</keyword>
<sequence>MSKMLDVIMAGVISGIVALTTTKLGIGGTVIGAVIGAMLYQVMSHFIKEPLENVNTGKSVHTRKDVNTKNIANIKKSVNTNKIETRIVYVFPLIVIVAVELIYLFSSVYWKPEQIFNYLEHATDGTLFRTIGLGLLIMGIYPIIQSENIKRSYGYIILSVGIIKLLNGFVDTHSPFVKLYANLFADFGLVISLAVIAALSYVILSIIQESIVISHEKDSNTY</sequence>
<keyword evidence="1" id="KW-1133">Transmembrane helix</keyword>
<keyword evidence="1" id="KW-0472">Membrane</keyword>
<protein>
    <submittedName>
        <fullName evidence="2">Uncharacterized protein</fullName>
    </submittedName>
</protein>
<organism evidence="2 3">
    <name type="scientific">Methanobacterium bryantii</name>
    <dbReference type="NCBI Taxonomy" id="2161"/>
    <lineage>
        <taxon>Archaea</taxon>
        <taxon>Methanobacteriati</taxon>
        <taxon>Methanobacteriota</taxon>
        <taxon>Methanomada group</taxon>
        <taxon>Methanobacteria</taxon>
        <taxon>Methanobacteriales</taxon>
        <taxon>Methanobacteriaceae</taxon>
        <taxon>Methanobacterium</taxon>
    </lineage>
</organism>